<organism evidence="2 3">
    <name type="scientific">Caerostris extrusa</name>
    <name type="common">Bark spider</name>
    <name type="synonym">Caerostris bankana</name>
    <dbReference type="NCBI Taxonomy" id="172846"/>
    <lineage>
        <taxon>Eukaryota</taxon>
        <taxon>Metazoa</taxon>
        <taxon>Ecdysozoa</taxon>
        <taxon>Arthropoda</taxon>
        <taxon>Chelicerata</taxon>
        <taxon>Arachnida</taxon>
        <taxon>Araneae</taxon>
        <taxon>Araneomorphae</taxon>
        <taxon>Entelegynae</taxon>
        <taxon>Araneoidea</taxon>
        <taxon>Araneidae</taxon>
        <taxon>Caerostris</taxon>
    </lineage>
</organism>
<gene>
    <name evidence="2" type="primary">TDH</name>
    <name evidence="2" type="ORF">CEXT_728961</name>
</gene>
<dbReference type="InterPro" id="IPR036291">
    <property type="entry name" value="NAD(P)-bd_dom_sf"/>
</dbReference>
<dbReference type="GO" id="GO:0008743">
    <property type="term" value="F:L-threonine 3-dehydrogenase activity"/>
    <property type="evidence" value="ECO:0007669"/>
    <property type="project" value="TreeGrafter"/>
</dbReference>
<dbReference type="PANTHER" id="PTHR42687:SF1">
    <property type="entry name" value="L-THREONINE 3-DEHYDROGENASE, MITOCHONDRIAL"/>
    <property type="match status" value="1"/>
</dbReference>
<keyword evidence="3" id="KW-1185">Reference proteome</keyword>
<name>A0AAV4R5C9_CAEEX</name>
<dbReference type="Gene3D" id="3.40.50.720">
    <property type="entry name" value="NAD(P)-binding Rossmann-like Domain"/>
    <property type="match status" value="1"/>
</dbReference>
<dbReference type="EMBL" id="BPLR01007349">
    <property type="protein sequence ID" value="GIY16231.1"/>
    <property type="molecule type" value="Genomic_DNA"/>
</dbReference>
<accession>A0AAV4R5C9</accession>
<proteinExistence type="inferred from homology"/>
<protein>
    <submittedName>
        <fullName evidence="2">L-threonine 3-dehydrogenase, mitochondrial</fullName>
    </submittedName>
</protein>
<comment type="caution">
    <text evidence="2">The sequence shown here is derived from an EMBL/GenBank/DDBJ whole genome shotgun (WGS) entry which is preliminary data.</text>
</comment>
<dbReference type="Proteomes" id="UP001054945">
    <property type="component" value="Unassembled WGS sequence"/>
</dbReference>
<dbReference type="PANTHER" id="PTHR42687">
    <property type="entry name" value="L-THREONINE 3-DEHYDROGENASE"/>
    <property type="match status" value="1"/>
</dbReference>
<evidence type="ECO:0000313" key="2">
    <source>
        <dbReference type="EMBL" id="GIY16231.1"/>
    </source>
</evidence>
<sequence>MGTYIFRSTYEEAVNKIYFLKGNRVEEKRKPRRMIFQFQTKQVTKTPRILITGSLGQLGTGLAKKLRAHYGAENVIMSDIIKAPKQILDAGPYIYADILDFKNLRNNSQLSNRLVGPLQRSSKCYRRRQRSL</sequence>
<reference evidence="2 3" key="1">
    <citation type="submission" date="2021-06" db="EMBL/GenBank/DDBJ databases">
        <title>Caerostris extrusa draft genome.</title>
        <authorList>
            <person name="Kono N."/>
            <person name="Arakawa K."/>
        </authorList>
    </citation>
    <scope>NUCLEOTIDE SEQUENCE [LARGE SCALE GENOMIC DNA]</scope>
</reference>
<evidence type="ECO:0000256" key="1">
    <source>
        <dbReference type="ARBA" id="ARBA00007637"/>
    </source>
</evidence>
<dbReference type="SUPFAM" id="SSF51735">
    <property type="entry name" value="NAD(P)-binding Rossmann-fold domains"/>
    <property type="match status" value="1"/>
</dbReference>
<dbReference type="AlphaFoldDB" id="A0AAV4R5C9"/>
<comment type="similarity">
    <text evidence="1">Belongs to the NAD(P)-dependent epimerase/dehydratase family.</text>
</comment>
<evidence type="ECO:0000313" key="3">
    <source>
        <dbReference type="Proteomes" id="UP001054945"/>
    </source>
</evidence>
<dbReference type="GO" id="GO:0006567">
    <property type="term" value="P:L-threonine catabolic process"/>
    <property type="evidence" value="ECO:0007669"/>
    <property type="project" value="TreeGrafter"/>
</dbReference>
<dbReference type="InterPro" id="IPR051225">
    <property type="entry name" value="NAD(P)_epim/dehydratase"/>
</dbReference>